<protein>
    <recommendedName>
        <fullName evidence="3">Prolamin-like domain-containing protein</fullName>
    </recommendedName>
</protein>
<dbReference type="Pfam" id="PF05617">
    <property type="entry name" value="Prolamin_like"/>
    <property type="match status" value="2"/>
</dbReference>
<organism evidence="4 5">
    <name type="scientific">Crotalaria pallida</name>
    <name type="common">Smooth rattlebox</name>
    <name type="synonym">Crotalaria striata</name>
    <dbReference type="NCBI Taxonomy" id="3830"/>
    <lineage>
        <taxon>Eukaryota</taxon>
        <taxon>Viridiplantae</taxon>
        <taxon>Streptophyta</taxon>
        <taxon>Embryophyta</taxon>
        <taxon>Tracheophyta</taxon>
        <taxon>Spermatophyta</taxon>
        <taxon>Magnoliopsida</taxon>
        <taxon>eudicotyledons</taxon>
        <taxon>Gunneridae</taxon>
        <taxon>Pentapetalae</taxon>
        <taxon>rosids</taxon>
        <taxon>fabids</taxon>
        <taxon>Fabales</taxon>
        <taxon>Fabaceae</taxon>
        <taxon>Papilionoideae</taxon>
        <taxon>50 kb inversion clade</taxon>
        <taxon>genistoids sensu lato</taxon>
        <taxon>core genistoids</taxon>
        <taxon>Crotalarieae</taxon>
        <taxon>Crotalaria</taxon>
    </lineage>
</organism>
<feature type="domain" description="Prolamin-like" evidence="3">
    <location>
        <begin position="119"/>
        <end position="190"/>
    </location>
</feature>
<feature type="domain" description="Prolamin-like" evidence="3">
    <location>
        <begin position="32"/>
        <end position="106"/>
    </location>
</feature>
<reference evidence="4 5" key="1">
    <citation type="submission" date="2024-01" db="EMBL/GenBank/DDBJ databases">
        <title>The genomes of 5 underutilized Papilionoideae crops provide insights into root nodulation and disease resistanc.</title>
        <authorList>
            <person name="Yuan L."/>
        </authorList>
    </citation>
    <scope>NUCLEOTIDE SEQUENCE [LARGE SCALE GENOMIC DNA]</scope>
    <source>
        <strain evidence="4">ZHUSHIDOU_FW_LH</strain>
        <tissue evidence="4">Leaf</tissue>
    </source>
</reference>
<gene>
    <name evidence="4" type="ORF">RIF29_41790</name>
</gene>
<keyword evidence="1 2" id="KW-0732">Signal</keyword>
<dbReference type="Proteomes" id="UP001372338">
    <property type="component" value="Unassembled WGS sequence"/>
</dbReference>
<evidence type="ECO:0000256" key="2">
    <source>
        <dbReference type="SAM" id="SignalP"/>
    </source>
</evidence>
<name>A0AAN9E5R6_CROPI</name>
<accession>A0AAN9E5R6</accession>
<dbReference type="AlphaFoldDB" id="A0AAN9E5R6"/>
<dbReference type="EMBL" id="JAYWIO010000008">
    <property type="protein sequence ID" value="KAK7246919.1"/>
    <property type="molecule type" value="Genomic_DNA"/>
</dbReference>
<evidence type="ECO:0000259" key="3">
    <source>
        <dbReference type="Pfam" id="PF05617"/>
    </source>
</evidence>
<dbReference type="InterPro" id="IPR040220">
    <property type="entry name" value="DD11"/>
</dbReference>
<feature type="signal peptide" evidence="2">
    <location>
        <begin position="1"/>
        <end position="20"/>
    </location>
</feature>
<evidence type="ECO:0000256" key="1">
    <source>
        <dbReference type="ARBA" id="ARBA00022729"/>
    </source>
</evidence>
<evidence type="ECO:0000313" key="4">
    <source>
        <dbReference type="EMBL" id="KAK7246919.1"/>
    </source>
</evidence>
<dbReference type="PANTHER" id="PTHR31207">
    <property type="entry name" value="ECA1 GAMETOGENESIS FAMILY PROTEIN (DUF784)-RELATED-RELATED"/>
    <property type="match status" value="1"/>
</dbReference>
<evidence type="ECO:0000313" key="5">
    <source>
        <dbReference type="Proteomes" id="UP001372338"/>
    </source>
</evidence>
<dbReference type="PANTHER" id="PTHR31207:SF38">
    <property type="entry name" value="PROLAMIN-LIKE PROTEIN"/>
    <property type="match status" value="1"/>
</dbReference>
<sequence>MAKFCNYVILLAFFVATAIAKTSYATTESVLQCSKYIGQECGTLMYDKIFGHNNSKLTNKCCYKLVQTGYPCHTRMTVYALNTPEHKNANLSKVLAKSDDLFDKCDQQTTPGSSLSLAKCIERLSSDCGEEVGKGLTQDKSITKQCCIKVVKTGIDCHINLTKSLIRSPDVRNEDALQVLEKSKKIFNQCKNHK</sequence>
<proteinExistence type="predicted"/>
<feature type="chain" id="PRO_5042887774" description="Prolamin-like domain-containing protein" evidence="2">
    <location>
        <begin position="21"/>
        <end position="194"/>
    </location>
</feature>
<comment type="caution">
    <text evidence="4">The sequence shown here is derived from an EMBL/GenBank/DDBJ whole genome shotgun (WGS) entry which is preliminary data.</text>
</comment>
<keyword evidence="5" id="KW-1185">Reference proteome</keyword>
<dbReference type="InterPro" id="IPR008502">
    <property type="entry name" value="Prolamin-like"/>
</dbReference>